<dbReference type="GO" id="GO:0003677">
    <property type="term" value="F:DNA binding"/>
    <property type="evidence" value="ECO:0007669"/>
    <property type="project" value="UniProtKB-KW"/>
</dbReference>
<feature type="modified residue" description="4-aspartylphosphate" evidence="3">
    <location>
        <position position="50"/>
    </location>
</feature>
<dbReference type="SMART" id="SM00448">
    <property type="entry name" value="REC"/>
    <property type="match status" value="1"/>
</dbReference>
<dbReference type="InterPro" id="IPR036388">
    <property type="entry name" value="WH-like_DNA-bd_sf"/>
</dbReference>
<dbReference type="PRINTS" id="PR00038">
    <property type="entry name" value="HTHLUXR"/>
</dbReference>
<name>A0A843YTM3_9BURK</name>
<dbReference type="InterPro" id="IPR001789">
    <property type="entry name" value="Sig_transdc_resp-reg_receiver"/>
</dbReference>
<dbReference type="RefSeq" id="WP_153234721.1">
    <property type="nucleotide sequence ID" value="NZ_WINI01000004.1"/>
</dbReference>
<evidence type="ECO:0000256" key="3">
    <source>
        <dbReference type="PROSITE-ProRule" id="PRU00169"/>
    </source>
</evidence>
<dbReference type="SUPFAM" id="SSF52172">
    <property type="entry name" value="CheY-like"/>
    <property type="match status" value="1"/>
</dbReference>
<dbReference type="PROSITE" id="PS50110">
    <property type="entry name" value="RESPONSE_REGULATORY"/>
    <property type="match status" value="1"/>
</dbReference>
<dbReference type="Gene3D" id="1.10.10.10">
    <property type="entry name" value="Winged helix-like DNA-binding domain superfamily/Winged helix DNA-binding domain"/>
    <property type="match status" value="1"/>
</dbReference>
<keyword evidence="7" id="KW-1185">Reference proteome</keyword>
<dbReference type="InterPro" id="IPR016032">
    <property type="entry name" value="Sig_transdc_resp-reg_C-effctor"/>
</dbReference>
<evidence type="ECO:0000259" key="4">
    <source>
        <dbReference type="PROSITE" id="PS50043"/>
    </source>
</evidence>
<dbReference type="InterPro" id="IPR000792">
    <property type="entry name" value="Tscrpt_reg_LuxR_C"/>
</dbReference>
<dbReference type="GO" id="GO:0006355">
    <property type="term" value="P:regulation of DNA-templated transcription"/>
    <property type="evidence" value="ECO:0007669"/>
    <property type="project" value="InterPro"/>
</dbReference>
<dbReference type="SUPFAM" id="SSF46894">
    <property type="entry name" value="C-terminal effector domain of the bipartite response regulators"/>
    <property type="match status" value="1"/>
</dbReference>
<dbReference type="PROSITE" id="PS50043">
    <property type="entry name" value="HTH_LUXR_2"/>
    <property type="match status" value="1"/>
</dbReference>
<evidence type="ECO:0000256" key="2">
    <source>
        <dbReference type="ARBA" id="ARBA00023125"/>
    </source>
</evidence>
<keyword evidence="1 3" id="KW-0597">Phosphoprotein</keyword>
<dbReference type="PANTHER" id="PTHR43214:SF17">
    <property type="entry name" value="TRANSCRIPTIONAL REGULATORY PROTEIN RCSB"/>
    <property type="match status" value="1"/>
</dbReference>
<organism evidence="6 7">
    <name type="scientific">Glaciimonas soli</name>
    <dbReference type="NCBI Taxonomy" id="2590999"/>
    <lineage>
        <taxon>Bacteria</taxon>
        <taxon>Pseudomonadati</taxon>
        <taxon>Pseudomonadota</taxon>
        <taxon>Betaproteobacteria</taxon>
        <taxon>Burkholderiales</taxon>
        <taxon>Oxalobacteraceae</taxon>
        <taxon>Glaciimonas</taxon>
    </lineage>
</organism>
<dbReference type="CDD" id="cd06170">
    <property type="entry name" value="LuxR_C_like"/>
    <property type="match status" value="1"/>
</dbReference>
<accession>A0A843YTM3</accession>
<dbReference type="AlphaFoldDB" id="A0A843YTM3"/>
<dbReference type="InterPro" id="IPR011006">
    <property type="entry name" value="CheY-like_superfamily"/>
</dbReference>
<evidence type="ECO:0000256" key="1">
    <source>
        <dbReference type="ARBA" id="ARBA00022553"/>
    </source>
</evidence>
<dbReference type="Pfam" id="PF00196">
    <property type="entry name" value="GerE"/>
    <property type="match status" value="1"/>
</dbReference>
<dbReference type="InterPro" id="IPR058245">
    <property type="entry name" value="NreC/VraR/RcsB-like_REC"/>
</dbReference>
<dbReference type="PANTHER" id="PTHR43214">
    <property type="entry name" value="TWO-COMPONENT RESPONSE REGULATOR"/>
    <property type="match status" value="1"/>
</dbReference>
<dbReference type="CDD" id="cd17535">
    <property type="entry name" value="REC_NarL-like"/>
    <property type="match status" value="1"/>
</dbReference>
<comment type="caution">
    <text evidence="6">The sequence shown here is derived from an EMBL/GenBank/DDBJ whole genome shotgun (WGS) entry which is preliminary data.</text>
</comment>
<dbReference type="InterPro" id="IPR039420">
    <property type="entry name" value="WalR-like"/>
</dbReference>
<dbReference type="EMBL" id="WINI01000004">
    <property type="protein sequence ID" value="MQR00691.1"/>
    <property type="molecule type" value="Genomic_DNA"/>
</dbReference>
<feature type="domain" description="HTH luxR-type" evidence="4">
    <location>
        <begin position="138"/>
        <end position="203"/>
    </location>
</feature>
<dbReference type="Pfam" id="PF00072">
    <property type="entry name" value="Response_reg"/>
    <property type="match status" value="1"/>
</dbReference>
<proteinExistence type="predicted"/>
<gene>
    <name evidence="6" type="ORF">GEV47_08355</name>
</gene>
<sequence>MLADDHPTVLSGLAHALTPISSVKIVGTSQNGRELCAALAKESCDVVVSDYSMPGGQHSDGLTLFEYIQRQYPDVNIVALTAMDSPSVIQSLLAVGISSILSKSDAIGHIITAIHASFSGGAYLSPIIDDIVRQLSSTGDVGHPLSPREHEVVRLFASGLTIGEIAKRLNRSKQTISSQKTFAMRKLGVTNDADLIRYAIETQLVASTPKDR</sequence>
<evidence type="ECO:0000313" key="6">
    <source>
        <dbReference type="EMBL" id="MQR00691.1"/>
    </source>
</evidence>
<keyword evidence="2" id="KW-0238">DNA-binding</keyword>
<dbReference type="GO" id="GO:0000160">
    <property type="term" value="P:phosphorelay signal transduction system"/>
    <property type="evidence" value="ECO:0007669"/>
    <property type="project" value="InterPro"/>
</dbReference>
<protein>
    <submittedName>
        <fullName evidence="6">Response regulator</fullName>
    </submittedName>
</protein>
<dbReference type="Proteomes" id="UP000451565">
    <property type="component" value="Unassembled WGS sequence"/>
</dbReference>
<dbReference type="SMART" id="SM00421">
    <property type="entry name" value="HTH_LUXR"/>
    <property type="match status" value="1"/>
</dbReference>
<dbReference type="OrthoDB" id="9780593at2"/>
<evidence type="ECO:0000313" key="7">
    <source>
        <dbReference type="Proteomes" id="UP000451565"/>
    </source>
</evidence>
<dbReference type="Gene3D" id="3.40.50.2300">
    <property type="match status" value="1"/>
</dbReference>
<reference evidence="6 7" key="1">
    <citation type="submission" date="2019-10" db="EMBL/GenBank/DDBJ databases">
        <title>Glaciimonas soli sp. nov., a psychrophilic bacterium isolated from the forest soil of a high elevation mountain in Taiwan.</title>
        <authorList>
            <person name="Wang L.-T."/>
            <person name="Shieh W.Y."/>
        </authorList>
    </citation>
    <scope>NUCLEOTIDE SEQUENCE [LARGE SCALE GENOMIC DNA]</scope>
    <source>
        <strain evidence="6 7">GS1</strain>
    </source>
</reference>
<evidence type="ECO:0000259" key="5">
    <source>
        <dbReference type="PROSITE" id="PS50110"/>
    </source>
</evidence>
<feature type="domain" description="Response regulatory" evidence="5">
    <location>
        <begin position="1"/>
        <end position="118"/>
    </location>
</feature>